<proteinExistence type="predicted"/>
<dbReference type="EMBL" id="BAAAUD010000031">
    <property type="protein sequence ID" value="GAA2941395.1"/>
    <property type="molecule type" value="Genomic_DNA"/>
</dbReference>
<accession>A0ABN3X7N3</accession>
<dbReference type="SUPFAM" id="SSF53720">
    <property type="entry name" value="ALDH-like"/>
    <property type="match status" value="1"/>
</dbReference>
<dbReference type="InterPro" id="IPR044151">
    <property type="entry name" value="ALDH_KGSADH"/>
</dbReference>
<dbReference type="Pfam" id="PF00171">
    <property type="entry name" value="Aldedh"/>
    <property type="match status" value="1"/>
</dbReference>
<protein>
    <submittedName>
        <fullName evidence="3">Aldehyde dehydrogenase (NADP(+))</fullName>
    </submittedName>
</protein>
<dbReference type="CDD" id="cd07129">
    <property type="entry name" value="ALDH_KGSADH"/>
    <property type="match status" value="1"/>
</dbReference>
<dbReference type="InterPro" id="IPR016163">
    <property type="entry name" value="Ald_DH_C"/>
</dbReference>
<dbReference type="Gene3D" id="3.40.309.10">
    <property type="entry name" value="Aldehyde Dehydrogenase, Chain A, domain 2"/>
    <property type="match status" value="1"/>
</dbReference>
<reference evidence="3 4" key="1">
    <citation type="journal article" date="2019" name="Int. J. Syst. Evol. Microbiol.">
        <title>The Global Catalogue of Microorganisms (GCM) 10K type strain sequencing project: providing services to taxonomists for standard genome sequencing and annotation.</title>
        <authorList>
            <consortium name="The Broad Institute Genomics Platform"/>
            <consortium name="The Broad Institute Genome Sequencing Center for Infectious Disease"/>
            <person name="Wu L."/>
            <person name="Ma J."/>
        </authorList>
    </citation>
    <scope>NUCLEOTIDE SEQUENCE [LARGE SCALE GENOMIC DNA]</scope>
    <source>
        <strain evidence="3 4">JCM 9088</strain>
    </source>
</reference>
<keyword evidence="1" id="KW-0560">Oxidoreductase</keyword>
<dbReference type="InterPro" id="IPR016162">
    <property type="entry name" value="Ald_DH_N"/>
</dbReference>
<name>A0ABN3X7N3_9ACTN</name>
<gene>
    <name evidence="3" type="ORF">GCM10010446_28250</name>
</gene>
<dbReference type="InterPro" id="IPR050740">
    <property type="entry name" value="Aldehyde_DH_Superfamily"/>
</dbReference>
<sequence length="478" mass="50080">MPSHTPLVTRATDAARSAAPGLAALTPAERGTLLRALSDVLRENTDDLVALADEETHLGDPRLRGEVLRTRAQLEMFAEIAEEGAHFDVMIDRADAAAVPAPRPDVRRMLVPLGPVAVFTASNFPFAFSVLGGDTASALAAGCPVVVKAHEGHPRLTDLTAALAAEVLPPGALRVVHGRDAGRALVTDPAVQAVGFTGSTTGGRALFDLACGRPDPIPFYGELGSLNPVVVTPAALAARGPALVNEYVASVTRSQGQLCTKPGLLFLPDGHGLGELLGLAVGAAVPAPLLGPWIGDTYRATLDELAAHPTVHRLAPAPADTGRAATPADSPSATLLTVTAHDLRTHPELLRECFGPASVVVTYISTEDLLATLRELPGSLTASVHGQEGDGELSRRIWSSLRAGRLIWNDWPTGVAVTRAMHHGGPWPATTSPLHTSVGSTAVARWLRPVAYQNMPEALLPAPLRTANPWRVPQRTGR</sequence>
<dbReference type="PANTHER" id="PTHR43353:SF3">
    <property type="entry name" value="ALDEHYDE DEHYDROGENASE-RELATED"/>
    <property type="match status" value="1"/>
</dbReference>
<dbReference type="PANTHER" id="PTHR43353">
    <property type="entry name" value="SUCCINATE-SEMIALDEHYDE DEHYDROGENASE, MITOCHONDRIAL"/>
    <property type="match status" value="1"/>
</dbReference>
<evidence type="ECO:0000259" key="2">
    <source>
        <dbReference type="Pfam" id="PF00171"/>
    </source>
</evidence>
<evidence type="ECO:0000313" key="3">
    <source>
        <dbReference type="EMBL" id="GAA2941395.1"/>
    </source>
</evidence>
<comment type="caution">
    <text evidence="3">The sequence shown here is derived from an EMBL/GenBank/DDBJ whole genome shotgun (WGS) entry which is preliminary data.</text>
</comment>
<dbReference type="InterPro" id="IPR016161">
    <property type="entry name" value="Ald_DH/histidinol_DH"/>
</dbReference>
<dbReference type="InterPro" id="IPR015590">
    <property type="entry name" value="Aldehyde_DH_dom"/>
</dbReference>
<dbReference type="RefSeq" id="WP_344494948.1">
    <property type="nucleotide sequence ID" value="NZ_BAAAUD010000031.1"/>
</dbReference>
<dbReference type="Gene3D" id="3.40.605.10">
    <property type="entry name" value="Aldehyde Dehydrogenase, Chain A, domain 1"/>
    <property type="match status" value="1"/>
</dbReference>
<evidence type="ECO:0000313" key="4">
    <source>
        <dbReference type="Proteomes" id="UP001500403"/>
    </source>
</evidence>
<dbReference type="Proteomes" id="UP001500403">
    <property type="component" value="Unassembled WGS sequence"/>
</dbReference>
<organism evidence="3 4">
    <name type="scientific">Streptomyces enissocaesilis</name>
    <dbReference type="NCBI Taxonomy" id="332589"/>
    <lineage>
        <taxon>Bacteria</taxon>
        <taxon>Bacillati</taxon>
        <taxon>Actinomycetota</taxon>
        <taxon>Actinomycetes</taxon>
        <taxon>Kitasatosporales</taxon>
        <taxon>Streptomycetaceae</taxon>
        <taxon>Streptomyces</taxon>
        <taxon>Streptomyces rochei group</taxon>
    </lineage>
</organism>
<feature type="domain" description="Aldehyde dehydrogenase" evidence="2">
    <location>
        <begin position="8"/>
        <end position="268"/>
    </location>
</feature>
<evidence type="ECO:0000256" key="1">
    <source>
        <dbReference type="ARBA" id="ARBA00023002"/>
    </source>
</evidence>
<keyword evidence="4" id="KW-1185">Reference proteome</keyword>